<dbReference type="GO" id="GO:0044550">
    <property type="term" value="P:secondary metabolite biosynthetic process"/>
    <property type="evidence" value="ECO:0007669"/>
    <property type="project" value="UniProtKB-ARBA"/>
</dbReference>
<dbReference type="PANTHER" id="PTHR43712:SF1">
    <property type="entry name" value="HYPOTHETICAL O-METHYLTRANSFERASE (EUROFUNG)-RELATED"/>
    <property type="match status" value="1"/>
</dbReference>
<dbReference type="InterPro" id="IPR001077">
    <property type="entry name" value="COMT_C"/>
</dbReference>
<dbReference type="Pfam" id="PF00891">
    <property type="entry name" value="Methyltransf_2"/>
    <property type="match status" value="1"/>
</dbReference>
<keyword evidence="6" id="KW-1185">Reference proteome</keyword>
<dbReference type="PROSITE" id="PS51683">
    <property type="entry name" value="SAM_OMT_II"/>
    <property type="match status" value="1"/>
</dbReference>
<dbReference type="GO" id="GO:0008171">
    <property type="term" value="F:O-methyltransferase activity"/>
    <property type="evidence" value="ECO:0007669"/>
    <property type="project" value="InterPro"/>
</dbReference>
<dbReference type="Proteomes" id="UP000319663">
    <property type="component" value="Unassembled WGS sequence"/>
</dbReference>
<feature type="domain" description="O-methyltransferase C-terminal" evidence="4">
    <location>
        <begin position="134"/>
        <end position="280"/>
    </location>
</feature>
<keyword evidence="1" id="KW-0489">Methyltransferase</keyword>
<proteinExistence type="predicted"/>
<dbReference type="PANTHER" id="PTHR43712">
    <property type="entry name" value="PUTATIVE (AFU_ORTHOLOGUE AFUA_4G14580)-RELATED"/>
    <property type="match status" value="1"/>
</dbReference>
<evidence type="ECO:0000256" key="3">
    <source>
        <dbReference type="ARBA" id="ARBA00022691"/>
    </source>
</evidence>
<evidence type="ECO:0000313" key="5">
    <source>
        <dbReference type="EMBL" id="TQB68821.1"/>
    </source>
</evidence>
<reference evidence="5 6" key="1">
    <citation type="submission" date="2019-06" db="EMBL/GenBank/DDBJ databases">
        <title>Wine fermentation using esterase from Monascus purpureus.</title>
        <authorList>
            <person name="Geng C."/>
            <person name="Zhang Y."/>
        </authorList>
    </citation>
    <scope>NUCLEOTIDE SEQUENCE [LARGE SCALE GENOMIC DNA]</scope>
    <source>
        <strain evidence="5">HQ1</strain>
    </source>
</reference>
<evidence type="ECO:0000256" key="2">
    <source>
        <dbReference type="ARBA" id="ARBA00022679"/>
    </source>
</evidence>
<keyword evidence="2" id="KW-0808">Transferase</keyword>
<dbReference type="EMBL" id="VIFY01000188">
    <property type="protein sequence ID" value="TQB68821.1"/>
    <property type="molecule type" value="Genomic_DNA"/>
</dbReference>
<dbReference type="InterPro" id="IPR016461">
    <property type="entry name" value="COMT-like"/>
</dbReference>
<sequence>MRVVTALGYAREAAERQYLPSALGNALTQPALEACLVHSHEHAAAVSIILPSYLAKTDYRSPHSVIDGPFQHALHTDQTYFDFIHSNPRRMHSFNTFMTGNRSLRKHWTTWFPVRQQFLDNWRSCSSDGEKRILLVDMGGGRGHDLQRFVRTFPESHGHLVLQDLPGTIDSLPSLDQYGITAMSHDLFCQPQPALVVGAKVFYTHFLLHDFPDEQCRVMLQHVARAMTPGYSRLLLNEAVLPERNCPGFFAAADITMMAVLSAKMRSQRQWIDLVESAGLQVLRVWTSPHRGDNEGIVEAMVPVCS</sequence>
<dbReference type="AlphaFoldDB" id="A0A507QMK6"/>
<dbReference type="Gene3D" id="3.40.50.150">
    <property type="entry name" value="Vaccinia Virus protein VP39"/>
    <property type="match status" value="1"/>
</dbReference>
<protein>
    <recommendedName>
        <fullName evidence="4">O-methyltransferase C-terminal domain-containing protein</fullName>
    </recommendedName>
</protein>
<dbReference type="GO" id="GO:0032259">
    <property type="term" value="P:methylation"/>
    <property type="evidence" value="ECO:0007669"/>
    <property type="project" value="UniProtKB-KW"/>
</dbReference>
<name>A0A507QMK6_MONPU</name>
<evidence type="ECO:0000256" key="1">
    <source>
        <dbReference type="ARBA" id="ARBA00022603"/>
    </source>
</evidence>
<dbReference type="SUPFAM" id="SSF53335">
    <property type="entry name" value="S-adenosyl-L-methionine-dependent methyltransferases"/>
    <property type="match status" value="1"/>
</dbReference>
<organism evidence="5 6">
    <name type="scientific">Monascus purpureus</name>
    <name type="common">Red mold</name>
    <name type="synonym">Monascus anka</name>
    <dbReference type="NCBI Taxonomy" id="5098"/>
    <lineage>
        <taxon>Eukaryota</taxon>
        <taxon>Fungi</taxon>
        <taxon>Dikarya</taxon>
        <taxon>Ascomycota</taxon>
        <taxon>Pezizomycotina</taxon>
        <taxon>Eurotiomycetes</taxon>
        <taxon>Eurotiomycetidae</taxon>
        <taxon>Eurotiales</taxon>
        <taxon>Aspergillaceae</taxon>
        <taxon>Monascus</taxon>
    </lineage>
</organism>
<dbReference type="InterPro" id="IPR029063">
    <property type="entry name" value="SAM-dependent_MTases_sf"/>
</dbReference>
<gene>
    <name evidence="5" type="ORF">MPDQ_002723</name>
</gene>
<evidence type="ECO:0000313" key="6">
    <source>
        <dbReference type="Proteomes" id="UP000319663"/>
    </source>
</evidence>
<accession>A0A507QMK6</accession>
<keyword evidence="3" id="KW-0949">S-adenosyl-L-methionine</keyword>
<comment type="caution">
    <text evidence="5">The sequence shown here is derived from an EMBL/GenBank/DDBJ whole genome shotgun (WGS) entry which is preliminary data.</text>
</comment>
<evidence type="ECO:0000259" key="4">
    <source>
        <dbReference type="Pfam" id="PF00891"/>
    </source>
</evidence>